<dbReference type="InterPro" id="IPR000089">
    <property type="entry name" value="Biotin_lipoyl"/>
</dbReference>
<dbReference type="InterPro" id="IPR011053">
    <property type="entry name" value="Single_hybrid_motif"/>
</dbReference>
<protein>
    <recommendedName>
        <fullName evidence="5">Glycine cleavage system H protein</fullName>
    </recommendedName>
</protein>
<dbReference type="Proteomes" id="UP000054359">
    <property type="component" value="Unassembled WGS sequence"/>
</dbReference>
<feature type="non-terminal residue" evidence="7">
    <location>
        <position position="167"/>
    </location>
</feature>
<keyword evidence="5" id="KW-0496">Mitochondrion</keyword>
<evidence type="ECO:0000256" key="5">
    <source>
        <dbReference type="RuleBase" id="RU364055"/>
    </source>
</evidence>
<dbReference type="NCBIfam" id="NF002270">
    <property type="entry name" value="PRK01202.1"/>
    <property type="match status" value="1"/>
</dbReference>
<organism evidence="7 8">
    <name type="scientific">Stegodyphus mimosarum</name>
    <name type="common">African social velvet spider</name>
    <dbReference type="NCBI Taxonomy" id="407821"/>
    <lineage>
        <taxon>Eukaryota</taxon>
        <taxon>Metazoa</taxon>
        <taxon>Ecdysozoa</taxon>
        <taxon>Arthropoda</taxon>
        <taxon>Chelicerata</taxon>
        <taxon>Arachnida</taxon>
        <taxon>Araneae</taxon>
        <taxon>Araneomorphae</taxon>
        <taxon>Entelegynae</taxon>
        <taxon>Eresoidea</taxon>
        <taxon>Eresidae</taxon>
        <taxon>Stegodyphus</taxon>
    </lineage>
</organism>
<evidence type="ECO:0000256" key="4">
    <source>
        <dbReference type="PIRSR" id="PIRSR617453-50"/>
    </source>
</evidence>
<dbReference type="STRING" id="407821.A0A087TFT4"/>
<dbReference type="InterPro" id="IPR017453">
    <property type="entry name" value="GCV_H_sub"/>
</dbReference>
<dbReference type="GO" id="GO:0019464">
    <property type="term" value="P:glycine decarboxylation via glycine cleavage system"/>
    <property type="evidence" value="ECO:0007669"/>
    <property type="project" value="UniProtKB-UniRule"/>
</dbReference>
<dbReference type="PANTHER" id="PTHR11715:SF3">
    <property type="entry name" value="GLYCINE CLEAVAGE SYSTEM H PROTEIN-RELATED"/>
    <property type="match status" value="1"/>
</dbReference>
<dbReference type="PANTHER" id="PTHR11715">
    <property type="entry name" value="GLYCINE CLEAVAGE SYSTEM H PROTEIN"/>
    <property type="match status" value="1"/>
</dbReference>
<dbReference type="PROSITE" id="PS50968">
    <property type="entry name" value="BIOTINYL_LIPOYL"/>
    <property type="match status" value="1"/>
</dbReference>
<accession>A0A087TFT4</accession>
<dbReference type="OrthoDB" id="10264154at2759"/>
<dbReference type="GO" id="GO:0005739">
    <property type="term" value="C:mitochondrion"/>
    <property type="evidence" value="ECO:0007669"/>
    <property type="project" value="UniProtKB-SubCell"/>
</dbReference>
<dbReference type="HAMAP" id="MF_00272">
    <property type="entry name" value="GcvH"/>
    <property type="match status" value="1"/>
</dbReference>
<dbReference type="EMBL" id="KK115021">
    <property type="protein sequence ID" value="KFM63973.1"/>
    <property type="molecule type" value="Genomic_DNA"/>
</dbReference>
<dbReference type="NCBIfam" id="TIGR00527">
    <property type="entry name" value="gcvH"/>
    <property type="match status" value="1"/>
</dbReference>
<proteinExistence type="inferred from homology"/>
<evidence type="ECO:0000259" key="6">
    <source>
        <dbReference type="PROSITE" id="PS50968"/>
    </source>
</evidence>
<gene>
    <name evidence="7" type="ORF">X975_20588</name>
</gene>
<dbReference type="InterPro" id="IPR033753">
    <property type="entry name" value="GCV_H/Fam206"/>
</dbReference>
<dbReference type="OMA" id="HEWAKHE"/>
<reference evidence="7 8" key="1">
    <citation type="submission" date="2013-11" db="EMBL/GenBank/DDBJ databases">
        <title>Genome sequencing of Stegodyphus mimosarum.</title>
        <authorList>
            <person name="Bechsgaard J."/>
        </authorList>
    </citation>
    <scope>NUCLEOTIDE SEQUENCE [LARGE SCALE GENOMIC DNA]</scope>
</reference>
<dbReference type="Gene3D" id="2.40.50.100">
    <property type="match status" value="1"/>
</dbReference>
<dbReference type="InterPro" id="IPR003016">
    <property type="entry name" value="2-oxoA_DH_lipoyl-BS"/>
</dbReference>
<feature type="modified residue" description="N6-lipoyllysine" evidence="4">
    <location>
        <position position="102"/>
    </location>
</feature>
<dbReference type="Pfam" id="PF01597">
    <property type="entry name" value="GCV_H"/>
    <property type="match status" value="1"/>
</dbReference>
<evidence type="ECO:0000256" key="1">
    <source>
        <dbReference type="ARBA" id="ARBA00009249"/>
    </source>
</evidence>
<keyword evidence="3 5" id="KW-0809">Transit peptide</keyword>
<comment type="subcellular location">
    <subcellularLocation>
        <location evidence="5">Mitochondrion</location>
    </subcellularLocation>
</comment>
<dbReference type="InterPro" id="IPR002930">
    <property type="entry name" value="GCV_H"/>
</dbReference>
<sequence>MATLVKSINFALYSRALAFRLKKAYDCHSVRTLRCFTQTHFQLSNRRYAEKHEWIVTDGKIGTVGVSHYAQEALGDVVYVQLPDIGQTVEKDGEAGVVESVKAVNELYSPVSGTITEVNEKLTEKPSLINESCYDEGWVFKIELSDLKELDTLMDEESYEKYLKSIH</sequence>
<evidence type="ECO:0000313" key="8">
    <source>
        <dbReference type="Proteomes" id="UP000054359"/>
    </source>
</evidence>
<dbReference type="CDD" id="cd06848">
    <property type="entry name" value="GCS_H"/>
    <property type="match status" value="1"/>
</dbReference>
<feature type="domain" description="Lipoyl-binding" evidence="6">
    <location>
        <begin position="61"/>
        <end position="143"/>
    </location>
</feature>
<dbReference type="PROSITE" id="PS00189">
    <property type="entry name" value="LIPOYL"/>
    <property type="match status" value="1"/>
</dbReference>
<dbReference type="GO" id="GO:0009249">
    <property type="term" value="P:protein lipoylation"/>
    <property type="evidence" value="ECO:0007669"/>
    <property type="project" value="TreeGrafter"/>
</dbReference>
<comment type="function">
    <text evidence="5">The H protein shuttles the methylamine group of glycine from the P protein to the T protein.</text>
</comment>
<dbReference type="AlphaFoldDB" id="A0A087TFT4"/>
<evidence type="ECO:0000313" key="7">
    <source>
        <dbReference type="EMBL" id="KFM63973.1"/>
    </source>
</evidence>
<comment type="cofactor">
    <cofactor evidence="5">
        <name>(R)-lipoate</name>
        <dbReference type="ChEBI" id="CHEBI:83088"/>
    </cofactor>
    <text evidence="5">Binds 1 lipoyl cofactor covalently.</text>
</comment>
<evidence type="ECO:0000256" key="3">
    <source>
        <dbReference type="ARBA" id="ARBA00022946"/>
    </source>
</evidence>
<comment type="subunit">
    <text evidence="5">The glycine cleavage system is composed of four proteins: P, T, L and H.</text>
</comment>
<dbReference type="SUPFAM" id="SSF51230">
    <property type="entry name" value="Single hybrid motif"/>
    <property type="match status" value="1"/>
</dbReference>
<keyword evidence="8" id="KW-1185">Reference proteome</keyword>
<name>A0A087TFT4_STEMI</name>
<keyword evidence="2 4" id="KW-0450">Lipoyl</keyword>
<comment type="similarity">
    <text evidence="1 5">Belongs to the GcvH family.</text>
</comment>
<evidence type="ECO:0000256" key="2">
    <source>
        <dbReference type="ARBA" id="ARBA00022823"/>
    </source>
</evidence>
<dbReference type="GO" id="GO:0005960">
    <property type="term" value="C:glycine cleavage complex"/>
    <property type="evidence" value="ECO:0007669"/>
    <property type="project" value="UniProtKB-UniRule"/>
</dbReference>